<evidence type="ECO:0000313" key="1">
    <source>
        <dbReference type="Ensembl" id="ENSECAP00000085035.1"/>
    </source>
</evidence>
<proteinExistence type="predicted"/>
<dbReference type="AlphaFoldDB" id="A0A9L0T9S6"/>
<evidence type="ECO:0000313" key="2">
    <source>
        <dbReference type="Proteomes" id="UP000002281"/>
    </source>
</evidence>
<reference evidence="1" key="3">
    <citation type="submission" date="2025-09" db="UniProtKB">
        <authorList>
            <consortium name="Ensembl"/>
        </authorList>
    </citation>
    <scope>IDENTIFICATION</scope>
    <source>
        <strain evidence="1">Thoroughbred</strain>
    </source>
</reference>
<dbReference type="Proteomes" id="UP000002281">
    <property type="component" value="Chromosome 2"/>
</dbReference>
<dbReference type="GeneTree" id="ENSGT00900000143426"/>
<sequence length="100" mass="10991">MSCEFVKREFTSFELLIEGACPWWVATLGFPVASKEVLESVATLLQCPQEALCTQPLCNGPVHLAVLVTGAKLFREWRLTENGQEGLGLLVAPVHTCCQE</sequence>
<accession>A0A9L0T9S6</accession>
<name>A0A9L0T9S6_HORSE</name>
<keyword evidence="2" id="KW-1185">Reference proteome</keyword>
<protein>
    <submittedName>
        <fullName evidence="1">Uncharacterized protein</fullName>
    </submittedName>
</protein>
<reference evidence="1" key="2">
    <citation type="submission" date="2025-08" db="UniProtKB">
        <authorList>
            <consortium name="Ensembl"/>
        </authorList>
    </citation>
    <scope>IDENTIFICATION</scope>
    <source>
        <strain evidence="1">Thoroughbred</strain>
    </source>
</reference>
<reference evidence="1 2" key="1">
    <citation type="journal article" date="2009" name="Science">
        <title>Genome sequence, comparative analysis, and population genetics of the domestic horse.</title>
        <authorList>
            <consortium name="Broad Institute Genome Sequencing Platform"/>
            <consortium name="Broad Institute Whole Genome Assembly Team"/>
            <person name="Wade C.M."/>
            <person name="Giulotto E."/>
            <person name="Sigurdsson S."/>
            <person name="Zoli M."/>
            <person name="Gnerre S."/>
            <person name="Imsland F."/>
            <person name="Lear T.L."/>
            <person name="Adelson D.L."/>
            <person name="Bailey E."/>
            <person name="Bellone R.R."/>
            <person name="Bloecker H."/>
            <person name="Distl O."/>
            <person name="Edgar R.C."/>
            <person name="Garber M."/>
            <person name="Leeb T."/>
            <person name="Mauceli E."/>
            <person name="MacLeod J.N."/>
            <person name="Penedo M.C.T."/>
            <person name="Raison J.M."/>
            <person name="Sharpe T."/>
            <person name="Vogel J."/>
            <person name="Andersson L."/>
            <person name="Antczak D.F."/>
            <person name="Biagi T."/>
            <person name="Binns M.M."/>
            <person name="Chowdhary B.P."/>
            <person name="Coleman S.J."/>
            <person name="Della Valle G."/>
            <person name="Fryc S."/>
            <person name="Guerin G."/>
            <person name="Hasegawa T."/>
            <person name="Hill E.W."/>
            <person name="Jurka J."/>
            <person name="Kiialainen A."/>
            <person name="Lindgren G."/>
            <person name="Liu J."/>
            <person name="Magnani E."/>
            <person name="Mickelson J.R."/>
            <person name="Murray J."/>
            <person name="Nergadze S.G."/>
            <person name="Onofrio R."/>
            <person name="Pedroni S."/>
            <person name="Piras M.F."/>
            <person name="Raudsepp T."/>
            <person name="Rocchi M."/>
            <person name="Roeed K.H."/>
            <person name="Ryder O.A."/>
            <person name="Searle S."/>
            <person name="Skow L."/>
            <person name="Swinburne J.E."/>
            <person name="Syvaenen A.C."/>
            <person name="Tozaki T."/>
            <person name="Valberg S.J."/>
            <person name="Vaudin M."/>
            <person name="White J.R."/>
            <person name="Zody M.C."/>
            <person name="Lander E.S."/>
            <person name="Lindblad-Toh K."/>
        </authorList>
    </citation>
    <scope>NUCLEOTIDE SEQUENCE [LARGE SCALE GENOMIC DNA]</scope>
    <source>
        <strain evidence="1 2">Thoroughbred</strain>
    </source>
</reference>
<organism evidence="1 2">
    <name type="scientific">Equus caballus</name>
    <name type="common">Horse</name>
    <dbReference type="NCBI Taxonomy" id="9796"/>
    <lineage>
        <taxon>Eukaryota</taxon>
        <taxon>Metazoa</taxon>
        <taxon>Chordata</taxon>
        <taxon>Craniata</taxon>
        <taxon>Vertebrata</taxon>
        <taxon>Euteleostomi</taxon>
        <taxon>Mammalia</taxon>
        <taxon>Eutheria</taxon>
        <taxon>Laurasiatheria</taxon>
        <taxon>Perissodactyla</taxon>
        <taxon>Equidae</taxon>
        <taxon>Equus</taxon>
    </lineage>
</organism>
<dbReference type="Ensembl" id="ENSECAT00000084713.1">
    <property type="protein sequence ID" value="ENSECAP00000085035.1"/>
    <property type="gene ID" value="ENSECAG00000054820.1"/>
</dbReference>